<evidence type="ECO:0000256" key="2">
    <source>
        <dbReference type="ARBA" id="ARBA00069006"/>
    </source>
</evidence>
<organism evidence="5 6">
    <name type="scientific">Ceratocystis fimbriata f. sp. platani</name>
    <dbReference type="NCBI Taxonomy" id="88771"/>
    <lineage>
        <taxon>Eukaryota</taxon>
        <taxon>Fungi</taxon>
        <taxon>Dikarya</taxon>
        <taxon>Ascomycota</taxon>
        <taxon>Pezizomycotina</taxon>
        <taxon>Sordariomycetes</taxon>
        <taxon>Hypocreomycetidae</taxon>
        <taxon>Microascales</taxon>
        <taxon>Ceratocystidaceae</taxon>
        <taxon>Ceratocystis</taxon>
    </lineage>
</organism>
<dbReference type="PANTHER" id="PTHR43205">
    <property type="entry name" value="PROSTAGLANDIN REDUCTASE"/>
    <property type="match status" value="1"/>
</dbReference>
<evidence type="ECO:0000313" key="5">
    <source>
        <dbReference type="EMBL" id="KKF95438.1"/>
    </source>
</evidence>
<evidence type="ECO:0000313" key="6">
    <source>
        <dbReference type="Proteomes" id="UP000034841"/>
    </source>
</evidence>
<dbReference type="InterPro" id="IPR041694">
    <property type="entry name" value="ADH_N_2"/>
</dbReference>
<dbReference type="Gene3D" id="3.90.180.10">
    <property type="entry name" value="Medium-chain alcohol dehydrogenases, catalytic domain"/>
    <property type="match status" value="1"/>
</dbReference>
<dbReference type="SUPFAM" id="SSF50129">
    <property type="entry name" value="GroES-like"/>
    <property type="match status" value="1"/>
</dbReference>
<comment type="caution">
    <text evidence="5">The sequence shown here is derived from an EMBL/GenBank/DDBJ whole genome shotgun (WGS) entry which is preliminary data.</text>
</comment>
<dbReference type="InterPro" id="IPR036291">
    <property type="entry name" value="NAD(P)-bd_dom_sf"/>
</dbReference>
<dbReference type="InterPro" id="IPR020843">
    <property type="entry name" value="ER"/>
</dbReference>
<dbReference type="FunFam" id="3.40.50.720:FF:000121">
    <property type="entry name" value="Prostaglandin reductase 2"/>
    <property type="match status" value="1"/>
</dbReference>
<evidence type="ECO:0000256" key="1">
    <source>
        <dbReference type="ARBA" id="ARBA00023002"/>
    </source>
</evidence>
<evidence type="ECO:0000259" key="4">
    <source>
        <dbReference type="SMART" id="SM00829"/>
    </source>
</evidence>
<dbReference type="InterPro" id="IPR045010">
    <property type="entry name" value="MDR_fam"/>
</dbReference>
<dbReference type="SMART" id="SM00829">
    <property type="entry name" value="PKS_ER"/>
    <property type="match status" value="1"/>
</dbReference>
<dbReference type="AlphaFoldDB" id="A0A0F8BS88"/>
<dbReference type="Gene3D" id="3.40.50.720">
    <property type="entry name" value="NAD(P)-binding Rossmann-like Domain"/>
    <property type="match status" value="1"/>
</dbReference>
<dbReference type="InterPro" id="IPR013149">
    <property type="entry name" value="ADH-like_C"/>
</dbReference>
<feature type="domain" description="Enoyl reductase (ER)" evidence="4">
    <location>
        <begin position="21"/>
        <end position="338"/>
    </location>
</feature>
<dbReference type="Proteomes" id="UP000034841">
    <property type="component" value="Unassembled WGS sequence"/>
</dbReference>
<dbReference type="Pfam" id="PF16884">
    <property type="entry name" value="ADH_N_2"/>
    <property type="match status" value="1"/>
</dbReference>
<dbReference type="InterPro" id="IPR011032">
    <property type="entry name" value="GroES-like_sf"/>
</dbReference>
<dbReference type="PANTHER" id="PTHR43205:SF42">
    <property type="entry name" value="ALCOHOL DEHYDROGENASE, ZINC-CONTAINING (AFU_ORTHOLOGUE AFUA_7G04530)"/>
    <property type="match status" value="1"/>
</dbReference>
<dbReference type="SUPFAM" id="SSF51735">
    <property type="entry name" value="NAD(P)-binding Rossmann-fold domains"/>
    <property type="match status" value="1"/>
</dbReference>
<accession>A0A0F8BS88</accession>
<dbReference type="GO" id="GO:0016628">
    <property type="term" value="F:oxidoreductase activity, acting on the CH-CH group of donors, NAD or NADP as acceptor"/>
    <property type="evidence" value="ECO:0007669"/>
    <property type="project" value="InterPro"/>
</dbReference>
<dbReference type="Pfam" id="PF00107">
    <property type="entry name" value="ADH_zinc_N"/>
    <property type="match status" value="1"/>
</dbReference>
<keyword evidence="1 5" id="KW-0560">Oxidoreductase</keyword>
<keyword evidence="6" id="KW-1185">Reference proteome</keyword>
<gene>
    <name evidence="5" type="primary">yfmJ</name>
    <name evidence="5" type="ORF">CFO_g2203</name>
</gene>
<proteinExistence type="predicted"/>
<protein>
    <recommendedName>
        <fullName evidence="2">Dehydrogenase FUB6</fullName>
    </recommendedName>
    <alternativeName>
        <fullName evidence="3">Fusaric acid biosynthesis protein 6</fullName>
    </alternativeName>
</protein>
<dbReference type="EMBL" id="LBBL01000095">
    <property type="protein sequence ID" value="KKF95438.1"/>
    <property type="molecule type" value="Genomic_DNA"/>
</dbReference>
<dbReference type="OrthoDB" id="809632at2759"/>
<dbReference type="CDD" id="cd05288">
    <property type="entry name" value="PGDH"/>
    <property type="match status" value="1"/>
</dbReference>
<reference evidence="5 6" key="1">
    <citation type="submission" date="2015-04" db="EMBL/GenBank/DDBJ databases">
        <title>Genome sequence of Ceratocystis platani, a major pathogen of plane trees.</title>
        <authorList>
            <person name="Belbahri L."/>
        </authorList>
    </citation>
    <scope>NUCLEOTIDE SEQUENCE [LARGE SCALE GENOMIC DNA]</scope>
    <source>
        <strain evidence="5 6">CFO</strain>
    </source>
</reference>
<sequence>MSNLSIVLSERPVDDIIPGKTFVQKITLIPTADQLQDKQILVETLYISLDPAMRGWLNDSRSYLPPVKIGEVMRASSIVRVLASKSSQAAVGDIVTTMSAGWTQYAIIKEGRFDPASSLPKTSCATDLISGVGMTGLTAYFGMTKIGEPKAGDLVVVSGAAGATGSVAGQIAKLNGARVVGIAGSDDKARYLTERLGFDVGLNYKAADFKQKFSAATKDLIDVYFDNVGGEILNMALRKAKPFARFVMCGAISQYNLADKDKRGPTNLDRVITMRIKMQGFIVTDFVKEYPVAKQELANWLETGMIKRQEHIIMGGLAKAEQGLVDLFKGVNTGKLLVEVKPVTPKASL</sequence>
<name>A0A0F8BS88_CERFI</name>
<evidence type="ECO:0000256" key="3">
    <source>
        <dbReference type="ARBA" id="ARBA00083301"/>
    </source>
</evidence>